<reference evidence="1 2" key="2">
    <citation type="submission" date="2013-09" db="EMBL/GenBank/DDBJ databases">
        <title>Whole genome comparison of six Crocosphaera watsonii strains with differing phenotypes.</title>
        <authorList>
            <person name="Bench S.R."/>
            <person name="Heller P."/>
            <person name="Frank I."/>
            <person name="Arciniega M."/>
            <person name="Shilova I.N."/>
            <person name="Zehr J.P."/>
        </authorList>
    </citation>
    <scope>NUCLEOTIDE SEQUENCE [LARGE SCALE GENOMIC DNA]</scope>
    <source>
        <strain evidence="1 2">WH 0401</strain>
    </source>
</reference>
<evidence type="ECO:0000313" key="2">
    <source>
        <dbReference type="Proteomes" id="UP000018198"/>
    </source>
</evidence>
<gene>
    <name evidence="1" type="ORF">CWATWH0401_2921</name>
</gene>
<dbReference type="AlphaFoldDB" id="T2JDM4"/>
<evidence type="ECO:0000313" key="1">
    <source>
        <dbReference type="EMBL" id="CCQ63256.1"/>
    </source>
</evidence>
<comment type="caution">
    <text evidence="1">The sequence shown here is derived from an EMBL/GenBank/DDBJ whole genome shotgun (WGS) entry which is preliminary data.</text>
</comment>
<reference evidence="1 2" key="1">
    <citation type="submission" date="2013-01" db="EMBL/GenBank/DDBJ databases">
        <authorList>
            <person name="Bench S."/>
        </authorList>
    </citation>
    <scope>NUCLEOTIDE SEQUENCE [LARGE SCALE GENOMIC DNA]</scope>
    <source>
        <strain evidence="1 2">WH 0401</strain>
    </source>
</reference>
<dbReference type="RefSeq" id="WP_021836404.1">
    <property type="nucleotide sequence ID" value="NZ_CAQM01000681.1"/>
</dbReference>
<sequence length="41" mass="4806">MEVAQLQVRLDLYENTLKPLERPMNETKHQLGILGEWLNPS</sequence>
<protein>
    <submittedName>
        <fullName evidence="1">Uncharacterized protein</fullName>
    </submittedName>
</protein>
<accession>T2JDM4</accession>
<organism evidence="1 2">
    <name type="scientific">Crocosphaera watsonii WH 0401</name>
    <dbReference type="NCBI Taxonomy" id="555881"/>
    <lineage>
        <taxon>Bacteria</taxon>
        <taxon>Bacillati</taxon>
        <taxon>Cyanobacteriota</taxon>
        <taxon>Cyanophyceae</taxon>
        <taxon>Oscillatoriophycideae</taxon>
        <taxon>Chroococcales</taxon>
        <taxon>Aphanothecaceae</taxon>
        <taxon>Crocosphaera</taxon>
    </lineage>
</organism>
<name>T2JDM4_CROWT</name>
<dbReference type="Proteomes" id="UP000018198">
    <property type="component" value="Unassembled WGS sequence"/>
</dbReference>
<proteinExistence type="predicted"/>
<dbReference type="EMBL" id="CAQM01000681">
    <property type="protein sequence ID" value="CCQ63256.1"/>
    <property type="molecule type" value="Genomic_DNA"/>
</dbReference>